<dbReference type="EMBL" id="LT629750">
    <property type="protein sequence ID" value="SDS02427.1"/>
    <property type="molecule type" value="Genomic_DNA"/>
</dbReference>
<evidence type="ECO:0000313" key="2">
    <source>
        <dbReference type="EMBL" id="SDS02427.1"/>
    </source>
</evidence>
<evidence type="ECO:0000313" key="3">
    <source>
        <dbReference type="Proteomes" id="UP000243904"/>
    </source>
</evidence>
<dbReference type="AlphaFoldDB" id="A0A1H1NTX1"/>
<proteinExistence type="predicted"/>
<protein>
    <submittedName>
        <fullName evidence="2">Uncharacterized protein</fullName>
    </submittedName>
</protein>
<accession>A0A1H1NTX1</accession>
<evidence type="ECO:0000256" key="1">
    <source>
        <dbReference type="SAM" id="MobiDB-lite"/>
    </source>
</evidence>
<dbReference type="Proteomes" id="UP000243904">
    <property type="component" value="Chromosome I"/>
</dbReference>
<gene>
    <name evidence="2" type="ORF">SAMN05444158_0758</name>
</gene>
<name>A0A1H1NTX1_9BRAD</name>
<organism evidence="2 3">
    <name type="scientific">Bradyrhizobium canariense</name>
    <dbReference type="NCBI Taxonomy" id="255045"/>
    <lineage>
        <taxon>Bacteria</taxon>
        <taxon>Pseudomonadati</taxon>
        <taxon>Pseudomonadota</taxon>
        <taxon>Alphaproteobacteria</taxon>
        <taxon>Hyphomicrobiales</taxon>
        <taxon>Nitrobacteraceae</taxon>
        <taxon>Bradyrhizobium</taxon>
    </lineage>
</organism>
<sequence length="142" mass="15670">MPVARYFLFVGGALLALLLVVSAALPQLPDAQTVNTAAELPVIRIHSDRKWPERVVFDTSAPTIVPVQTANNQTNIAAPAKVAEVPVQATAREAFAQLTPPELKKPEPKQPRRRKIAKRHVAPPTMMVAQQPQFGFFGNRFW</sequence>
<feature type="region of interest" description="Disordered" evidence="1">
    <location>
        <begin position="96"/>
        <end position="117"/>
    </location>
</feature>
<reference evidence="3" key="1">
    <citation type="submission" date="2016-10" db="EMBL/GenBank/DDBJ databases">
        <authorList>
            <person name="Varghese N."/>
            <person name="Submissions S."/>
        </authorList>
    </citation>
    <scope>NUCLEOTIDE SEQUENCE [LARGE SCALE GENOMIC DNA]</scope>
    <source>
        <strain evidence="3">GAS369</strain>
    </source>
</reference>
<dbReference type="RefSeq" id="WP_146686344.1">
    <property type="nucleotide sequence ID" value="NZ_LT629750.1"/>
</dbReference>
<keyword evidence="3" id="KW-1185">Reference proteome</keyword>